<dbReference type="AlphaFoldDB" id="A0A1G5S7N2"/>
<dbReference type="EMBL" id="FMWL01000020">
    <property type="protein sequence ID" value="SCZ81609.1"/>
    <property type="molecule type" value="Genomic_DNA"/>
</dbReference>
<sequence length="53" mass="6270">MATINVKISSIPNAETIEAIQETEKMKMHPDDYRGYDDIDEMIEDLLKRIEEW</sequence>
<gene>
    <name evidence="1" type="ORF">SAMN03080599_02880</name>
</gene>
<dbReference type="RefSeq" id="WP_170829477.1">
    <property type="nucleotide sequence ID" value="NZ_FMWL01000020.1"/>
</dbReference>
<evidence type="ECO:0000313" key="1">
    <source>
        <dbReference type="EMBL" id="SCZ81609.1"/>
    </source>
</evidence>
<dbReference type="Proteomes" id="UP000199208">
    <property type="component" value="Unassembled WGS sequence"/>
</dbReference>
<accession>A0A1G5S7N2</accession>
<organism evidence="1 2">
    <name type="scientific">Acidaminobacter hydrogenoformans DSM 2784</name>
    <dbReference type="NCBI Taxonomy" id="1120920"/>
    <lineage>
        <taxon>Bacteria</taxon>
        <taxon>Bacillati</taxon>
        <taxon>Bacillota</taxon>
        <taxon>Clostridia</taxon>
        <taxon>Peptostreptococcales</taxon>
        <taxon>Acidaminobacteraceae</taxon>
        <taxon>Acidaminobacter</taxon>
    </lineage>
</organism>
<protein>
    <submittedName>
        <fullName evidence="1">Uncharacterized protein</fullName>
    </submittedName>
</protein>
<reference evidence="1 2" key="1">
    <citation type="submission" date="2016-10" db="EMBL/GenBank/DDBJ databases">
        <authorList>
            <person name="de Groot N.N."/>
        </authorList>
    </citation>
    <scope>NUCLEOTIDE SEQUENCE [LARGE SCALE GENOMIC DNA]</scope>
    <source>
        <strain evidence="1 2">DSM 2784</strain>
    </source>
</reference>
<proteinExistence type="predicted"/>
<evidence type="ECO:0000313" key="2">
    <source>
        <dbReference type="Proteomes" id="UP000199208"/>
    </source>
</evidence>
<keyword evidence="2" id="KW-1185">Reference proteome</keyword>
<name>A0A1G5S7N2_9FIRM</name>